<keyword evidence="6" id="KW-1185">Reference proteome</keyword>
<feature type="transmembrane region" description="Helical" evidence="3">
    <location>
        <begin position="69"/>
        <end position="91"/>
    </location>
</feature>
<keyword evidence="3" id="KW-0812">Transmembrane</keyword>
<evidence type="ECO:0000313" key="6">
    <source>
        <dbReference type="Proteomes" id="UP001163046"/>
    </source>
</evidence>
<reference evidence="5" key="1">
    <citation type="submission" date="2023-01" db="EMBL/GenBank/DDBJ databases">
        <title>Genome assembly of the deep-sea coral Lophelia pertusa.</title>
        <authorList>
            <person name="Herrera S."/>
            <person name="Cordes E."/>
        </authorList>
    </citation>
    <scope>NUCLEOTIDE SEQUENCE</scope>
    <source>
        <strain evidence="5">USNM1676648</strain>
        <tissue evidence="5">Polyp</tissue>
    </source>
</reference>
<dbReference type="EMBL" id="MU827303">
    <property type="protein sequence ID" value="KAJ7365404.1"/>
    <property type="molecule type" value="Genomic_DNA"/>
</dbReference>
<dbReference type="OrthoDB" id="103349at2759"/>
<keyword evidence="3" id="KW-1133">Transmembrane helix</keyword>
<evidence type="ECO:0000256" key="3">
    <source>
        <dbReference type="SAM" id="Phobius"/>
    </source>
</evidence>
<evidence type="ECO:0000256" key="2">
    <source>
        <dbReference type="ARBA" id="ARBA00008779"/>
    </source>
</evidence>
<evidence type="ECO:0000259" key="4">
    <source>
        <dbReference type="Pfam" id="PF00884"/>
    </source>
</evidence>
<protein>
    <recommendedName>
        <fullName evidence="4">Sulfatase N-terminal domain-containing protein</fullName>
    </recommendedName>
</protein>
<dbReference type="InterPro" id="IPR017850">
    <property type="entry name" value="Alkaline_phosphatase_core_sf"/>
</dbReference>
<dbReference type="GO" id="GO:0004065">
    <property type="term" value="F:arylsulfatase activity"/>
    <property type="evidence" value="ECO:0007669"/>
    <property type="project" value="TreeGrafter"/>
</dbReference>
<dbReference type="PANTHER" id="PTHR42693">
    <property type="entry name" value="ARYLSULFATASE FAMILY MEMBER"/>
    <property type="match status" value="1"/>
</dbReference>
<dbReference type="SUPFAM" id="SSF53649">
    <property type="entry name" value="Alkaline phosphatase-like"/>
    <property type="match status" value="1"/>
</dbReference>
<dbReference type="InterPro" id="IPR050738">
    <property type="entry name" value="Sulfatase"/>
</dbReference>
<dbReference type="AlphaFoldDB" id="A0A9W9YTR7"/>
<evidence type="ECO:0000313" key="5">
    <source>
        <dbReference type="EMBL" id="KAJ7365404.1"/>
    </source>
</evidence>
<dbReference type="Gene3D" id="3.30.1120.10">
    <property type="match status" value="1"/>
</dbReference>
<organism evidence="5 6">
    <name type="scientific">Desmophyllum pertusum</name>
    <dbReference type="NCBI Taxonomy" id="174260"/>
    <lineage>
        <taxon>Eukaryota</taxon>
        <taxon>Metazoa</taxon>
        <taxon>Cnidaria</taxon>
        <taxon>Anthozoa</taxon>
        <taxon>Hexacorallia</taxon>
        <taxon>Scleractinia</taxon>
        <taxon>Caryophylliina</taxon>
        <taxon>Caryophylliidae</taxon>
        <taxon>Desmophyllum</taxon>
    </lineage>
</organism>
<accession>A0A9W9YTR7</accession>
<gene>
    <name evidence="5" type="ORF">OS493_005511</name>
</gene>
<feature type="domain" description="Sulfatase N-terminal" evidence="4">
    <location>
        <begin position="118"/>
        <end position="279"/>
    </location>
</feature>
<proteinExistence type="inferred from homology"/>
<dbReference type="InterPro" id="IPR000917">
    <property type="entry name" value="Sulfatase_N"/>
</dbReference>
<dbReference type="Pfam" id="PF14707">
    <property type="entry name" value="Sulfatase_C"/>
    <property type="match status" value="1"/>
</dbReference>
<comment type="similarity">
    <text evidence="2">Belongs to the sulfatase family.</text>
</comment>
<dbReference type="Proteomes" id="UP001163046">
    <property type="component" value="Unassembled WGS sequence"/>
</dbReference>
<dbReference type="PANTHER" id="PTHR42693:SF33">
    <property type="entry name" value="ARYLSULFATASE"/>
    <property type="match status" value="1"/>
</dbReference>
<dbReference type="Gene3D" id="3.40.720.10">
    <property type="entry name" value="Alkaline Phosphatase, subunit A"/>
    <property type="match status" value="1"/>
</dbReference>
<comment type="caution">
    <text evidence="5">The sequence shown here is derived from an EMBL/GenBank/DDBJ whole genome shotgun (WGS) entry which is preliminary data.</text>
</comment>
<name>A0A9W9YTR7_9CNID</name>
<evidence type="ECO:0000256" key="1">
    <source>
        <dbReference type="ARBA" id="ARBA00001913"/>
    </source>
</evidence>
<dbReference type="Pfam" id="PF00884">
    <property type="entry name" value="Sulfatase"/>
    <property type="match status" value="1"/>
</dbReference>
<comment type="cofactor">
    <cofactor evidence="1">
        <name>Ca(2+)</name>
        <dbReference type="ChEBI" id="CHEBI:29108"/>
    </cofactor>
</comment>
<keyword evidence="3" id="KW-0472">Membrane</keyword>
<sequence>MATTYLLVTGLTLGMGFHLRTKHQCMESYKTTSNSQYTWQSVYAFFSPLFYILPCVALVGWFINNGLGNIITVFIVVIAFILYSSILHDVIHFTMDFIQVRSCVLYRNSSIVEQPYTTENMTLRFTRSAVHFLETSSISSKPFFLFVSFMNLNQPVFASRLFSNSNQNTSTYSDALEEIDWSIGRILRTLRERNADNNTLVLFTSATGHHVDESCDSCSVDDDEERDVLRDGSKNYIWERTIRVPAVIRWKGVVTEGQVIRSPVTIMDIMPTVLELLNYSASALPSDGKSLLPVMFNSSEESKHKHIFHYVEVTKPAAVTSGPYKVVYTGIKDDRGPRHLEPPLLFNVETDPEETSPLPNVDHGELLTNFSDALAQHLKTRKNKWHSQLDSRVVPFWFPCANFPHCFQVYDESNDFSDLFD</sequence>
<feature type="transmembrane region" description="Helical" evidence="3">
    <location>
        <begin position="42"/>
        <end position="63"/>
    </location>
</feature>